<dbReference type="AlphaFoldDB" id="A0AAV7S4H5"/>
<proteinExistence type="predicted"/>
<name>A0AAV7S4H5_PLEWA</name>
<comment type="caution">
    <text evidence="1">The sequence shown here is derived from an EMBL/GenBank/DDBJ whole genome shotgun (WGS) entry which is preliminary data.</text>
</comment>
<dbReference type="EMBL" id="JANPWB010000008">
    <property type="protein sequence ID" value="KAJ1159676.1"/>
    <property type="molecule type" value="Genomic_DNA"/>
</dbReference>
<evidence type="ECO:0000313" key="2">
    <source>
        <dbReference type="Proteomes" id="UP001066276"/>
    </source>
</evidence>
<protein>
    <submittedName>
        <fullName evidence="1">Uncharacterized protein</fullName>
    </submittedName>
</protein>
<evidence type="ECO:0000313" key="1">
    <source>
        <dbReference type="EMBL" id="KAJ1159676.1"/>
    </source>
</evidence>
<keyword evidence="2" id="KW-1185">Reference proteome</keyword>
<accession>A0AAV7S4H5</accession>
<reference evidence="1" key="1">
    <citation type="journal article" date="2022" name="bioRxiv">
        <title>Sequencing and chromosome-scale assembly of the giantPleurodeles waltlgenome.</title>
        <authorList>
            <person name="Brown T."/>
            <person name="Elewa A."/>
            <person name="Iarovenko S."/>
            <person name="Subramanian E."/>
            <person name="Araus A.J."/>
            <person name="Petzold A."/>
            <person name="Susuki M."/>
            <person name="Suzuki K.-i.T."/>
            <person name="Hayashi T."/>
            <person name="Toyoda A."/>
            <person name="Oliveira C."/>
            <person name="Osipova E."/>
            <person name="Leigh N.D."/>
            <person name="Simon A."/>
            <person name="Yun M.H."/>
        </authorList>
    </citation>
    <scope>NUCLEOTIDE SEQUENCE</scope>
    <source>
        <strain evidence="1">20211129_DDA</strain>
        <tissue evidence="1">Liver</tissue>
    </source>
</reference>
<organism evidence="1 2">
    <name type="scientific">Pleurodeles waltl</name>
    <name type="common">Iberian ribbed newt</name>
    <dbReference type="NCBI Taxonomy" id="8319"/>
    <lineage>
        <taxon>Eukaryota</taxon>
        <taxon>Metazoa</taxon>
        <taxon>Chordata</taxon>
        <taxon>Craniata</taxon>
        <taxon>Vertebrata</taxon>
        <taxon>Euteleostomi</taxon>
        <taxon>Amphibia</taxon>
        <taxon>Batrachia</taxon>
        <taxon>Caudata</taxon>
        <taxon>Salamandroidea</taxon>
        <taxon>Salamandridae</taxon>
        <taxon>Pleurodelinae</taxon>
        <taxon>Pleurodeles</taxon>
    </lineage>
</organism>
<sequence length="173" mass="19086">MRRSDRNKEAEAAMTRLQCRSRGVLEQQRRGLEKAAGRLGAAWWRGEQGVAWEFRGKLKPSGRRTACTQSCGRSVAAALKPIRRQALKSSGGTKCNLPSCRRGPFPSCSAYDKTAWRQYSGNEQVTGSGCTEVLEGKEGYNDCYTTGPLACVDNYQGKIDTVLDSLEMEKPQV</sequence>
<dbReference type="Proteomes" id="UP001066276">
    <property type="component" value="Chromosome 4_2"/>
</dbReference>
<gene>
    <name evidence="1" type="ORF">NDU88_000181</name>
</gene>